<reference evidence="8" key="1">
    <citation type="submission" date="2022-01" db="EMBL/GenBank/DDBJ databases">
        <authorList>
            <person name="King R."/>
        </authorList>
    </citation>
    <scope>NUCLEOTIDE SEQUENCE</scope>
</reference>
<evidence type="ECO:0000259" key="7">
    <source>
        <dbReference type="PROSITE" id="PS50059"/>
    </source>
</evidence>
<dbReference type="FunFam" id="3.10.50.40:FF:000006">
    <property type="entry name" value="Peptidyl-prolyl cis-trans isomerase"/>
    <property type="match status" value="1"/>
</dbReference>
<dbReference type="Pfam" id="PF17800">
    <property type="entry name" value="NPL"/>
    <property type="match status" value="1"/>
</dbReference>
<feature type="compositionally biased region" description="Acidic residues" evidence="6">
    <location>
        <begin position="139"/>
        <end position="194"/>
    </location>
</feature>
<feature type="compositionally biased region" description="Basic and acidic residues" evidence="6">
    <location>
        <begin position="225"/>
        <end position="237"/>
    </location>
</feature>
<evidence type="ECO:0000313" key="8">
    <source>
        <dbReference type="EMBL" id="CAG9807935.1"/>
    </source>
</evidence>
<name>A0A9N9WW99_9DIPT</name>
<evidence type="ECO:0000256" key="4">
    <source>
        <dbReference type="ARBA" id="ARBA00023235"/>
    </source>
</evidence>
<evidence type="ECO:0000256" key="1">
    <source>
        <dbReference type="ARBA" id="ARBA00000971"/>
    </source>
</evidence>
<dbReference type="Proteomes" id="UP001153620">
    <property type="component" value="Chromosome 3"/>
</dbReference>
<dbReference type="EC" id="5.2.1.8" evidence="2 5"/>
<dbReference type="PANTHER" id="PTHR43811">
    <property type="entry name" value="FKBP-TYPE PEPTIDYL-PROLYL CIS-TRANS ISOMERASE FKPA"/>
    <property type="match status" value="1"/>
</dbReference>
<feature type="compositionally biased region" description="Acidic residues" evidence="6">
    <location>
        <begin position="100"/>
        <end position="114"/>
    </location>
</feature>
<dbReference type="InterPro" id="IPR036824">
    <property type="entry name" value="Nucleoplasmin_core_dom_sf"/>
</dbReference>
<dbReference type="PANTHER" id="PTHR43811:SF19">
    <property type="entry name" value="39 KDA FK506-BINDING NUCLEAR PROTEIN"/>
    <property type="match status" value="1"/>
</dbReference>
<dbReference type="InterPro" id="IPR001179">
    <property type="entry name" value="PPIase_FKBP_dom"/>
</dbReference>
<dbReference type="AlphaFoldDB" id="A0A9N9WW99"/>
<protein>
    <recommendedName>
        <fullName evidence="2 5">peptidylprolyl isomerase</fullName>
        <ecNumber evidence="2 5">5.2.1.8</ecNumber>
    </recommendedName>
</protein>
<dbReference type="OrthoDB" id="1902587at2759"/>
<keyword evidence="3 5" id="KW-0697">Rotamase</keyword>
<feature type="region of interest" description="Disordered" evidence="6">
    <location>
        <begin position="100"/>
        <end position="238"/>
    </location>
</feature>
<keyword evidence="9" id="KW-1185">Reference proteome</keyword>
<dbReference type="PIRSF" id="PIRSF001473">
    <property type="entry name" value="FK506-bp_FPR3"/>
    <property type="match status" value="1"/>
</dbReference>
<feature type="compositionally biased region" description="Basic and acidic residues" evidence="6">
    <location>
        <begin position="115"/>
        <end position="138"/>
    </location>
</feature>
<dbReference type="GO" id="GO:0000785">
    <property type="term" value="C:chromatin"/>
    <property type="evidence" value="ECO:0007669"/>
    <property type="project" value="TreeGrafter"/>
</dbReference>
<feature type="compositionally biased region" description="Basic and acidic residues" evidence="6">
    <location>
        <begin position="202"/>
        <end position="211"/>
    </location>
</feature>
<evidence type="ECO:0000256" key="6">
    <source>
        <dbReference type="SAM" id="MobiDB-lite"/>
    </source>
</evidence>
<dbReference type="Pfam" id="PF00254">
    <property type="entry name" value="FKBP_C"/>
    <property type="match status" value="1"/>
</dbReference>
<dbReference type="Gene3D" id="2.60.120.340">
    <property type="entry name" value="Nucleoplasmin core domain"/>
    <property type="match status" value="1"/>
</dbReference>
<dbReference type="InterPro" id="IPR023566">
    <property type="entry name" value="PPIase_Fpr3/Fpr4-like"/>
</dbReference>
<dbReference type="PROSITE" id="PS50059">
    <property type="entry name" value="FKBP_PPIASE"/>
    <property type="match status" value="1"/>
</dbReference>
<evidence type="ECO:0000256" key="5">
    <source>
        <dbReference type="PROSITE-ProRule" id="PRU00277"/>
    </source>
</evidence>
<dbReference type="SUPFAM" id="SSF69203">
    <property type="entry name" value="Nucleoplasmin-like core domain"/>
    <property type="match status" value="1"/>
</dbReference>
<proteinExistence type="predicted"/>
<accession>A0A9N9WW99</accession>
<feature type="domain" description="PPIase FKBP-type" evidence="7">
    <location>
        <begin position="262"/>
        <end position="350"/>
    </location>
</feature>
<dbReference type="GO" id="GO:0003755">
    <property type="term" value="F:peptidyl-prolyl cis-trans isomerase activity"/>
    <property type="evidence" value="ECO:0007669"/>
    <property type="project" value="UniProtKB-KW"/>
</dbReference>
<comment type="catalytic activity">
    <reaction evidence="1 5">
        <text>[protein]-peptidylproline (omega=180) = [protein]-peptidylproline (omega=0)</text>
        <dbReference type="Rhea" id="RHEA:16237"/>
        <dbReference type="Rhea" id="RHEA-COMP:10747"/>
        <dbReference type="Rhea" id="RHEA-COMP:10748"/>
        <dbReference type="ChEBI" id="CHEBI:83833"/>
        <dbReference type="ChEBI" id="CHEBI:83834"/>
        <dbReference type="EC" id="5.2.1.8"/>
    </reaction>
</comment>
<organism evidence="8 9">
    <name type="scientific">Chironomus riparius</name>
    <dbReference type="NCBI Taxonomy" id="315576"/>
    <lineage>
        <taxon>Eukaryota</taxon>
        <taxon>Metazoa</taxon>
        <taxon>Ecdysozoa</taxon>
        <taxon>Arthropoda</taxon>
        <taxon>Hexapoda</taxon>
        <taxon>Insecta</taxon>
        <taxon>Pterygota</taxon>
        <taxon>Neoptera</taxon>
        <taxon>Endopterygota</taxon>
        <taxon>Diptera</taxon>
        <taxon>Nematocera</taxon>
        <taxon>Chironomoidea</taxon>
        <taxon>Chironomidae</taxon>
        <taxon>Chironominae</taxon>
        <taxon>Chironomus</taxon>
    </lineage>
</organism>
<keyword evidence="4 5" id="KW-0413">Isomerase</keyword>
<dbReference type="Gene3D" id="3.10.50.40">
    <property type="match status" value="1"/>
</dbReference>
<reference evidence="8" key="2">
    <citation type="submission" date="2022-10" db="EMBL/GenBank/DDBJ databases">
        <authorList>
            <consortium name="ENA_rothamsted_submissions"/>
            <consortium name="culmorum"/>
            <person name="King R."/>
        </authorList>
    </citation>
    <scope>NUCLEOTIDE SEQUENCE</scope>
</reference>
<dbReference type="InterPro" id="IPR041232">
    <property type="entry name" value="NPL"/>
</dbReference>
<dbReference type="InterPro" id="IPR046357">
    <property type="entry name" value="PPIase_dom_sf"/>
</dbReference>
<dbReference type="GO" id="GO:0005730">
    <property type="term" value="C:nucleolus"/>
    <property type="evidence" value="ECO:0007669"/>
    <property type="project" value="TreeGrafter"/>
</dbReference>
<evidence type="ECO:0000313" key="9">
    <source>
        <dbReference type="Proteomes" id="UP001153620"/>
    </source>
</evidence>
<dbReference type="SUPFAM" id="SSF54534">
    <property type="entry name" value="FKBP-like"/>
    <property type="match status" value="1"/>
</dbReference>
<evidence type="ECO:0000256" key="2">
    <source>
        <dbReference type="ARBA" id="ARBA00013194"/>
    </source>
</evidence>
<sequence>MFWGLILKANKKYTQKLEKPFHLSQAALDHSSSDDDPVQVMYSHENSSYLLCTLQKGKNIQCALDLNFAEGDELCFLTKGNGIVHLTGFLVPEEDFNYGEYDSEEEDEESEIETPDLREKLNKNKAIDKKGGKKKQEIEESNEDDDDSDEIDDDEELDVSALNEEDDDDDDESADDEEEEEDDVENESDEEEEVAPPKPKQQKLEPSGKDKKKDKKQQNGTTNGQEKKTQQKDEKIGQVRKLQGGLECQDLKIGGGAEAKVGKKIQVYYEGRLKNNNKIFDATKSGQGFKMTLGRGEVIKGWDIGLIGMKVGGKRRLVCPPAFAYGSKGNPPVIPQNSTLVFDIELKNVL</sequence>
<gene>
    <name evidence="8" type="ORF">CHIRRI_LOCUS10781</name>
</gene>
<evidence type="ECO:0000256" key="3">
    <source>
        <dbReference type="ARBA" id="ARBA00023110"/>
    </source>
</evidence>
<dbReference type="EMBL" id="OU895879">
    <property type="protein sequence ID" value="CAG9807935.1"/>
    <property type="molecule type" value="Genomic_DNA"/>
</dbReference>